<dbReference type="EMBL" id="JADFTS010000008">
    <property type="protein sequence ID" value="KAF9593616.1"/>
    <property type="molecule type" value="Genomic_DNA"/>
</dbReference>
<feature type="domain" description="GHMP kinase N-terminal" evidence="13">
    <location>
        <begin position="410"/>
        <end position="482"/>
    </location>
</feature>
<evidence type="ECO:0000259" key="13">
    <source>
        <dbReference type="Pfam" id="PF00288"/>
    </source>
</evidence>
<evidence type="ECO:0000256" key="6">
    <source>
        <dbReference type="ARBA" id="ARBA00022741"/>
    </source>
</evidence>
<evidence type="ECO:0000256" key="3">
    <source>
        <dbReference type="ARBA" id="ARBA00012958"/>
    </source>
</evidence>
<feature type="transmembrane region" description="Helical" evidence="12">
    <location>
        <begin position="24"/>
        <end position="45"/>
    </location>
</feature>
<evidence type="ECO:0000256" key="12">
    <source>
        <dbReference type="SAM" id="Phobius"/>
    </source>
</evidence>
<feature type="non-terminal residue" evidence="15">
    <location>
        <position position="1"/>
    </location>
</feature>
<keyword evidence="9" id="KW-0752">Steroid biosynthesis</keyword>
<comment type="caution">
    <text evidence="15">The sequence shown here is derived from an EMBL/GenBank/DDBJ whole genome shotgun (WGS) entry which is preliminary data.</text>
</comment>
<evidence type="ECO:0000256" key="1">
    <source>
        <dbReference type="ARBA" id="ARBA00005017"/>
    </source>
</evidence>
<evidence type="ECO:0000256" key="5">
    <source>
        <dbReference type="ARBA" id="ARBA00022679"/>
    </source>
</evidence>
<feature type="transmembrane region" description="Helical" evidence="12">
    <location>
        <begin position="57"/>
        <end position="76"/>
    </location>
</feature>
<dbReference type="OrthoDB" id="10262935at2759"/>
<dbReference type="AlphaFoldDB" id="A0A835H6L1"/>
<proteinExistence type="inferred from homology"/>
<keyword evidence="16" id="KW-1185">Reference proteome</keyword>
<organism evidence="15 16">
    <name type="scientific">Coptis chinensis</name>
    <dbReference type="NCBI Taxonomy" id="261450"/>
    <lineage>
        <taxon>Eukaryota</taxon>
        <taxon>Viridiplantae</taxon>
        <taxon>Streptophyta</taxon>
        <taxon>Embryophyta</taxon>
        <taxon>Tracheophyta</taxon>
        <taxon>Spermatophyta</taxon>
        <taxon>Magnoliopsida</taxon>
        <taxon>Ranunculales</taxon>
        <taxon>Ranunculaceae</taxon>
        <taxon>Coptidoideae</taxon>
        <taxon>Coptis</taxon>
    </lineage>
</organism>
<evidence type="ECO:0000313" key="16">
    <source>
        <dbReference type="Proteomes" id="UP000631114"/>
    </source>
</evidence>
<dbReference type="UniPathway" id="UPA00057">
    <property type="reaction ID" value="UER00099"/>
</dbReference>
<keyword evidence="5" id="KW-0808">Transferase</keyword>
<evidence type="ECO:0000259" key="14">
    <source>
        <dbReference type="Pfam" id="PF23262"/>
    </source>
</evidence>
<feature type="transmembrane region" description="Helical" evidence="12">
    <location>
        <begin position="192"/>
        <end position="209"/>
    </location>
</feature>
<evidence type="ECO:0000256" key="4">
    <source>
        <dbReference type="ARBA" id="ARBA00022516"/>
    </source>
</evidence>
<evidence type="ECO:0000256" key="2">
    <source>
        <dbReference type="ARBA" id="ARBA00006495"/>
    </source>
</evidence>
<dbReference type="Proteomes" id="UP000631114">
    <property type="component" value="Unassembled WGS sequence"/>
</dbReference>
<keyword evidence="11" id="KW-0753">Steroid metabolism</keyword>
<dbReference type="GO" id="GO:0005524">
    <property type="term" value="F:ATP binding"/>
    <property type="evidence" value="ECO:0007669"/>
    <property type="project" value="UniProtKB-KW"/>
</dbReference>
<dbReference type="GO" id="GO:0006694">
    <property type="term" value="P:steroid biosynthetic process"/>
    <property type="evidence" value="ECO:0007669"/>
    <property type="project" value="UniProtKB-KW"/>
</dbReference>
<sequence length="738" mass="79870">AVASVGSILYALSSALKNFRQIELLHCPLPLALMVYFLCGAYSNYANLPLKAARRDSLIFLLLNILAVFTGLYLLFFNSISSSIYCTSTVQWCHSLTGLPLGKELSLQENGLAAPSILFALEGSGFNLVEVDDLELHKELLGRENYNDNGNGDVGYNMAEKEGCCEKAIVKDQLTVLGEEHPAHLLIRRCDFWLYYVAYFCGGTIGLVYSNNLGQIAQSLGNSPKATTLVTLIIIGSAPGKVLMTGGYLILERGNAGLVLSTNARFYAIVKPIYNHLKPDSWAWARASSSSSSSSSSSMNNALVIFILFVLCVFRDLGNPFVEQAVQYAVAAAHVLLIDKDKKDLLQKKLLQGLDITILGSNDFYSYRNQIEALGLPLTAESLASLPAFSSITFNAEASTGNNCKPEVAKTGLGSSAAMTTAVVAALLQYLGVVNLSFSTETLNQEKDDANLDLVHVVAQSAHCIAQGKIGSGFDVSAAVYGSQRYVRFSPGLLSSAQVAMKAQSLQEVISDVLKTKWDHEKTKFCLPPLMNLLLGEPGTGGSSTPSMVGAVKKWQVSEPQKSMERWQMLSEANSALETQLKLLCKFAEEQWESYEHVICSCSGLRCEQWKEQATDLFREAIVKALLGARDAVFQIRFHMRLMGKEAGVPIEPESQTQLLDATMNMEGVLLAGVPGAGGFDAVFAVTLGESSSSLTKMWSSLGVLAMLVTEDPRGVSIETDDPRASEITSSISSVHIE</sequence>
<dbReference type="NCBIfam" id="TIGR01219">
    <property type="entry name" value="Pmev_kin_ERG8"/>
    <property type="match status" value="1"/>
</dbReference>
<evidence type="ECO:0000256" key="7">
    <source>
        <dbReference type="ARBA" id="ARBA00022777"/>
    </source>
</evidence>
<dbReference type="Pfam" id="PF23262">
    <property type="entry name" value="NFD4_C"/>
    <property type="match status" value="1"/>
</dbReference>
<dbReference type="GO" id="GO:0019287">
    <property type="term" value="P:isopentenyl diphosphate biosynthetic process, mevalonate pathway"/>
    <property type="evidence" value="ECO:0007669"/>
    <property type="project" value="UniProtKB-UniPathway"/>
</dbReference>
<keyword evidence="7" id="KW-0418">Kinase</keyword>
<dbReference type="GO" id="GO:0005777">
    <property type="term" value="C:peroxisome"/>
    <property type="evidence" value="ECO:0007669"/>
    <property type="project" value="TreeGrafter"/>
</dbReference>
<evidence type="ECO:0000256" key="9">
    <source>
        <dbReference type="ARBA" id="ARBA00022955"/>
    </source>
</evidence>
<dbReference type="InterPro" id="IPR006204">
    <property type="entry name" value="GHMP_kinase_N_dom"/>
</dbReference>
<dbReference type="PANTHER" id="PTHR31814:SF2">
    <property type="entry name" value="PHOSPHOMEVALONATE KINASE"/>
    <property type="match status" value="1"/>
</dbReference>
<accession>A0A835H6L1</accession>
<dbReference type="SUPFAM" id="SSF54211">
    <property type="entry name" value="Ribosomal protein S5 domain 2-like"/>
    <property type="match status" value="1"/>
</dbReference>
<feature type="domain" description="NFD4 C-terminal" evidence="14">
    <location>
        <begin position="179"/>
        <end position="233"/>
    </location>
</feature>
<dbReference type="EC" id="2.7.4.2" evidence="3"/>
<keyword evidence="4" id="KW-0444">Lipid biosynthesis</keyword>
<keyword evidence="12" id="KW-1133">Transmembrane helix</keyword>
<dbReference type="FunFam" id="3.30.230.10:FF:000069">
    <property type="entry name" value="Probable phosphomevalonate kinase"/>
    <property type="match status" value="1"/>
</dbReference>
<evidence type="ECO:0000313" key="15">
    <source>
        <dbReference type="EMBL" id="KAF9593616.1"/>
    </source>
</evidence>
<dbReference type="InterPro" id="IPR014721">
    <property type="entry name" value="Ribsml_uS5_D2-typ_fold_subgr"/>
</dbReference>
<dbReference type="GO" id="GO:0004631">
    <property type="term" value="F:phosphomevalonate kinase activity"/>
    <property type="evidence" value="ECO:0007669"/>
    <property type="project" value="UniProtKB-EC"/>
</dbReference>
<reference evidence="15 16" key="1">
    <citation type="submission" date="2020-10" db="EMBL/GenBank/DDBJ databases">
        <title>The Coptis chinensis genome and diversification of protoberbering-type alkaloids.</title>
        <authorList>
            <person name="Wang B."/>
            <person name="Shu S."/>
            <person name="Song C."/>
            <person name="Liu Y."/>
        </authorList>
    </citation>
    <scope>NUCLEOTIDE SEQUENCE [LARGE SCALE GENOMIC DNA]</scope>
    <source>
        <strain evidence="15">HL-2020</strain>
        <tissue evidence="15">Leaf</tissue>
    </source>
</reference>
<dbReference type="Pfam" id="PF00288">
    <property type="entry name" value="GHMP_kinases_N"/>
    <property type="match status" value="1"/>
</dbReference>
<dbReference type="InterPro" id="IPR035102">
    <property type="entry name" value="Phosphomevalonate_kinase"/>
</dbReference>
<evidence type="ECO:0000256" key="8">
    <source>
        <dbReference type="ARBA" id="ARBA00022840"/>
    </source>
</evidence>
<name>A0A835H6L1_9MAGN</name>
<evidence type="ECO:0000256" key="10">
    <source>
        <dbReference type="ARBA" id="ARBA00023098"/>
    </source>
</evidence>
<dbReference type="PANTHER" id="PTHR31814">
    <property type="match status" value="1"/>
</dbReference>
<dbReference type="Gene3D" id="3.30.230.10">
    <property type="match status" value="1"/>
</dbReference>
<protein>
    <recommendedName>
        <fullName evidence="3">phosphomevalonate kinase</fullName>
        <ecNumber evidence="3">2.7.4.2</ecNumber>
    </recommendedName>
</protein>
<evidence type="ECO:0000256" key="11">
    <source>
        <dbReference type="ARBA" id="ARBA00023221"/>
    </source>
</evidence>
<keyword evidence="12" id="KW-0472">Membrane</keyword>
<gene>
    <name evidence="15" type="ORF">IFM89_024300</name>
</gene>
<dbReference type="GO" id="GO:0010142">
    <property type="term" value="P:farnesyl diphosphate biosynthetic process, mevalonate pathway"/>
    <property type="evidence" value="ECO:0007669"/>
    <property type="project" value="TreeGrafter"/>
</dbReference>
<keyword evidence="8" id="KW-0067">ATP-binding</keyword>
<dbReference type="InterPro" id="IPR056555">
    <property type="entry name" value="NFD4_C"/>
</dbReference>
<keyword evidence="6" id="KW-0547">Nucleotide-binding</keyword>
<keyword evidence="12" id="KW-0812">Transmembrane</keyword>
<feature type="transmembrane region" description="Helical" evidence="12">
    <location>
        <begin position="229"/>
        <end position="251"/>
    </location>
</feature>
<dbReference type="InterPro" id="IPR020568">
    <property type="entry name" value="Ribosomal_Su5_D2-typ_SF"/>
</dbReference>
<comment type="similarity">
    <text evidence="2">Belongs to the GHMP kinase family. Mevalonate kinase subfamily.</text>
</comment>
<keyword evidence="10" id="KW-0443">Lipid metabolism</keyword>
<comment type="pathway">
    <text evidence="1">Isoprenoid biosynthesis; isopentenyl diphosphate biosynthesis via mevalonate pathway; isopentenyl diphosphate from (R)-mevalonate: step 2/3.</text>
</comment>
<dbReference type="InterPro" id="IPR016005">
    <property type="entry name" value="Erg8"/>
</dbReference>